<dbReference type="OrthoDB" id="785270at2759"/>
<sequence>MAEIATVIIKVDLHCCTCSKKIKKVLCKLQKRFDIQSIVYDEKKNTVTVSGPFDPECFIRKLLCLACKVIQDVQIKPPPPPPKPPQKPSSPPKP</sequence>
<name>A0A9E7FMH7_9LILI</name>
<evidence type="ECO:0000313" key="4">
    <source>
        <dbReference type="Proteomes" id="UP001055439"/>
    </source>
</evidence>
<protein>
    <recommendedName>
        <fullName evidence="2">HMA domain-containing protein</fullName>
    </recommendedName>
</protein>
<proteinExistence type="predicted"/>
<evidence type="ECO:0000259" key="2">
    <source>
        <dbReference type="PROSITE" id="PS50846"/>
    </source>
</evidence>
<dbReference type="EMBL" id="CP097506">
    <property type="protein sequence ID" value="URD96747.1"/>
    <property type="molecule type" value="Genomic_DNA"/>
</dbReference>
<dbReference type="PANTHER" id="PTHR47488">
    <property type="entry name" value="HEAVY METAL TRANSPORT/DETOXIFICATION SUPERFAMILY PROTEIN"/>
    <property type="match status" value="1"/>
</dbReference>
<feature type="domain" description="HMA" evidence="2">
    <location>
        <begin position="4"/>
        <end position="78"/>
    </location>
</feature>
<dbReference type="PROSITE" id="PS50846">
    <property type="entry name" value="HMA_2"/>
    <property type="match status" value="1"/>
</dbReference>
<feature type="compositionally biased region" description="Pro residues" evidence="1">
    <location>
        <begin position="76"/>
        <end position="94"/>
    </location>
</feature>
<evidence type="ECO:0000313" key="3">
    <source>
        <dbReference type="EMBL" id="URD96747.1"/>
    </source>
</evidence>
<dbReference type="InterPro" id="IPR006121">
    <property type="entry name" value="HMA_dom"/>
</dbReference>
<feature type="region of interest" description="Disordered" evidence="1">
    <location>
        <begin position="74"/>
        <end position="94"/>
    </location>
</feature>
<keyword evidence="4" id="KW-1185">Reference proteome</keyword>
<evidence type="ECO:0000256" key="1">
    <source>
        <dbReference type="SAM" id="MobiDB-lite"/>
    </source>
</evidence>
<dbReference type="GO" id="GO:1900150">
    <property type="term" value="P:regulation of defense response to fungus"/>
    <property type="evidence" value="ECO:0007669"/>
    <property type="project" value="InterPro"/>
</dbReference>
<dbReference type="Gene3D" id="3.30.70.100">
    <property type="match status" value="1"/>
</dbReference>
<feature type="non-terminal residue" evidence="3">
    <location>
        <position position="94"/>
    </location>
</feature>
<organism evidence="3 4">
    <name type="scientific">Musa troglodytarum</name>
    <name type="common">fe'i banana</name>
    <dbReference type="NCBI Taxonomy" id="320322"/>
    <lineage>
        <taxon>Eukaryota</taxon>
        <taxon>Viridiplantae</taxon>
        <taxon>Streptophyta</taxon>
        <taxon>Embryophyta</taxon>
        <taxon>Tracheophyta</taxon>
        <taxon>Spermatophyta</taxon>
        <taxon>Magnoliopsida</taxon>
        <taxon>Liliopsida</taxon>
        <taxon>Zingiberales</taxon>
        <taxon>Musaceae</taxon>
        <taxon>Musa</taxon>
    </lineage>
</organism>
<dbReference type="SUPFAM" id="SSF55008">
    <property type="entry name" value="HMA, heavy metal-associated domain"/>
    <property type="match status" value="1"/>
</dbReference>
<dbReference type="Proteomes" id="UP001055439">
    <property type="component" value="Chromosome 4"/>
</dbReference>
<dbReference type="InterPro" id="IPR036163">
    <property type="entry name" value="HMA_dom_sf"/>
</dbReference>
<gene>
    <name evidence="3" type="ORF">MUK42_35975</name>
</gene>
<dbReference type="AlphaFoldDB" id="A0A9E7FMH7"/>
<dbReference type="Pfam" id="PF00403">
    <property type="entry name" value="HMA"/>
    <property type="match status" value="1"/>
</dbReference>
<dbReference type="GO" id="GO:0046872">
    <property type="term" value="F:metal ion binding"/>
    <property type="evidence" value="ECO:0007669"/>
    <property type="project" value="InterPro"/>
</dbReference>
<accession>A0A9E7FMH7</accession>
<dbReference type="PANTHER" id="PTHR47488:SF7">
    <property type="entry name" value="HEAVY METAL TRANSPORT_DETOXIFICATION SUPERFAMILY PROTEIN"/>
    <property type="match status" value="1"/>
</dbReference>
<reference evidence="3" key="1">
    <citation type="submission" date="2022-05" db="EMBL/GenBank/DDBJ databases">
        <title>The Musa troglodytarum L. genome provides insights into the mechanism of non-climacteric behaviour and enrichment of carotenoids.</title>
        <authorList>
            <person name="Wang J."/>
        </authorList>
    </citation>
    <scope>NUCLEOTIDE SEQUENCE</scope>
    <source>
        <tissue evidence="3">Leaf</tissue>
    </source>
</reference>
<dbReference type="InterPro" id="IPR044169">
    <property type="entry name" value="PI21"/>
</dbReference>